<dbReference type="Proteomes" id="UP001175353">
    <property type="component" value="Unassembled WGS sequence"/>
</dbReference>
<feature type="region of interest" description="Disordered" evidence="2">
    <location>
        <begin position="234"/>
        <end position="304"/>
    </location>
</feature>
<feature type="compositionally biased region" description="Pro residues" evidence="2">
    <location>
        <begin position="287"/>
        <end position="301"/>
    </location>
</feature>
<evidence type="ECO:0000313" key="4">
    <source>
        <dbReference type="Proteomes" id="UP001175353"/>
    </source>
</evidence>
<sequence>MPQELHIRIARANHLHIIGKITPAIVNEQTEAGGVAKIIGHSRAQTHMPTLKLNPPKPPPPNRNSNSSSPSLQHSNSPPAGTFTFSAPPPASIPFNPFAPATDSPVAPEYSPITPKVQPALPAPTHHGAARFLPPEPSVQQPFATTSAIAPAEYIPEPSPLPFSSEDSTDAIALRAAISALQFQRKKAQDDLRTLESAKRNALASPLHFRNELVAGRLREQRPQFGGVQAILDRADSEDDSDENESRQATLGAAATTYPNTLERPAEIPDSQPSRPGTSSSSTLHQPHPPQPKPDFTPIPGPQDIIRMPHIAWEKYHIVGSALDQLHEQQRRWPGSGFAYGSGGAQQQQERGREFVVAAPYSAFLDGVVREGEGRKDSGAVGAGGAGVVATGVGTGTGLGTGLVKEKEHPMETRRGSSKYQG</sequence>
<dbReference type="AlphaFoldDB" id="A0AAN6H0Z1"/>
<gene>
    <name evidence="3" type="ORF">LTR91_024798</name>
</gene>
<feature type="region of interest" description="Disordered" evidence="2">
    <location>
        <begin position="48"/>
        <end position="132"/>
    </location>
</feature>
<feature type="compositionally biased region" description="Low complexity" evidence="2">
    <location>
        <begin position="63"/>
        <end position="79"/>
    </location>
</feature>
<comment type="caution">
    <text evidence="3">The sequence shown here is derived from an EMBL/GenBank/DDBJ whole genome shotgun (WGS) entry which is preliminary data.</text>
</comment>
<evidence type="ECO:0000313" key="3">
    <source>
        <dbReference type="EMBL" id="KAK0951759.1"/>
    </source>
</evidence>
<proteinExistence type="predicted"/>
<feature type="compositionally biased region" description="Gly residues" evidence="2">
    <location>
        <begin position="381"/>
        <end position="392"/>
    </location>
</feature>
<feature type="region of interest" description="Disordered" evidence="2">
    <location>
        <begin position="373"/>
        <end position="392"/>
    </location>
</feature>
<keyword evidence="4" id="KW-1185">Reference proteome</keyword>
<protein>
    <submittedName>
        <fullName evidence="3">Uncharacterized protein</fullName>
    </submittedName>
</protein>
<accession>A0AAN6H0Z1</accession>
<keyword evidence="1" id="KW-0175">Coiled coil</keyword>
<dbReference type="EMBL" id="JAUJLE010000666">
    <property type="protein sequence ID" value="KAK0951759.1"/>
    <property type="molecule type" value="Genomic_DNA"/>
</dbReference>
<reference evidence="3" key="1">
    <citation type="submission" date="2023-06" db="EMBL/GenBank/DDBJ databases">
        <title>Black Yeasts Isolated from many extreme environments.</title>
        <authorList>
            <person name="Coleine C."/>
            <person name="Stajich J.E."/>
            <person name="Selbmann L."/>
        </authorList>
    </citation>
    <scope>NUCLEOTIDE SEQUENCE</scope>
    <source>
        <strain evidence="3">CCFEE 5200</strain>
    </source>
</reference>
<name>A0AAN6H0Z1_9PEZI</name>
<feature type="coiled-coil region" evidence="1">
    <location>
        <begin position="178"/>
        <end position="205"/>
    </location>
</feature>
<organism evidence="3 4">
    <name type="scientific">Friedmanniomyces endolithicus</name>
    <dbReference type="NCBI Taxonomy" id="329885"/>
    <lineage>
        <taxon>Eukaryota</taxon>
        <taxon>Fungi</taxon>
        <taxon>Dikarya</taxon>
        <taxon>Ascomycota</taxon>
        <taxon>Pezizomycotina</taxon>
        <taxon>Dothideomycetes</taxon>
        <taxon>Dothideomycetidae</taxon>
        <taxon>Mycosphaerellales</taxon>
        <taxon>Teratosphaeriaceae</taxon>
        <taxon>Friedmanniomyces</taxon>
    </lineage>
</organism>
<feature type="compositionally biased region" description="Low complexity" evidence="2">
    <location>
        <begin position="271"/>
        <end position="283"/>
    </location>
</feature>
<feature type="region of interest" description="Disordered" evidence="2">
    <location>
        <begin position="397"/>
        <end position="422"/>
    </location>
</feature>
<feature type="compositionally biased region" description="Basic and acidic residues" evidence="2">
    <location>
        <begin position="404"/>
        <end position="415"/>
    </location>
</feature>
<evidence type="ECO:0000256" key="1">
    <source>
        <dbReference type="SAM" id="Coils"/>
    </source>
</evidence>
<evidence type="ECO:0000256" key="2">
    <source>
        <dbReference type="SAM" id="MobiDB-lite"/>
    </source>
</evidence>